<feature type="domain" description="YetF C-terminal" evidence="8">
    <location>
        <begin position="78"/>
        <end position="145"/>
    </location>
</feature>
<evidence type="ECO:0000256" key="1">
    <source>
        <dbReference type="ARBA" id="ARBA00004651"/>
    </source>
</evidence>
<keyword evidence="5 7" id="KW-1133">Transmembrane helix</keyword>
<evidence type="ECO:0000256" key="5">
    <source>
        <dbReference type="ARBA" id="ARBA00022989"/>
    </source>
</evidence>
<keyword evidence="4 7" id="KW-0812">Transmembrane</keyword>
<evidence type="ECO:0000256" key="2">
    <source>
        <dbReference type="ARBA" id="ARBA00006448"/>
    </source>
</evidence>
<dbReference type="EMBL" id="WJNG01000012">
    <property type="protein sequence ID" value="MRH43915.1"/>
    <property type="molecule type" value="Genomic_DNA"/>
</dbReference>
<dbReference type="PANTHER" id="PTHR34582">
    <property type="entry name" value="UPF0702 TRANSMEMBRANE PROTEIN YCAP"/>
    <property type="match status" value="1"/>
</dbReference>
<keyword evidence="3" id="KW-1003">Cell membrane</keyword>
<evidence type="ECO:0000313" key="10">
    <source>
        <dbReference type="Proteomes" id="UP000799092"/>
    </source>
</evidence>
<accession>A0A6A8DDZ4</accession>
<proteinExistence type="inferred from homology"/>
<dbReference type="Pfam" id="PF04239">
    <property type="entry name" value="DUF421"/>
    <property type="match status" value="1"/>
</dbReference>
<evidence type="ECO:0000256" key="7">
    <source>
        <dbReference type="SAM" id="Phobius"/>
    </source>
</evidence>
<evidence type="ECO:0000256" key="3">
    <source>
        <dbReference type="ARBA" id="ARBA00022475"/>
    </source>
</evidence>
<dbReference type="InterPro" id="IPR023090">
    <property type="entry name" value="UPF0702_alpha/beta_dom_sf"/>
</dbReference>
<evidence type="ECO:0000259" key="8">
    <source>
        <dbReference type="Pfam" id="PF04239"/>
    </source>
</evidence>
<dbReference type="GO" id="GO:0005886">
    <property type="term" value="C:plasma membrane"/>
    <property type="evidence" value="ECO:0007669"/>
    <property type="project" value="UniProtKB-SubCell"/>
</dbReference>
<comment type="similarity">
    <text evidence="2">Belongs to the UPF0702 family.</text>
</comment>
<dbReference type="InterPro" id="IPR007353">
    <property type="entry name" value="DUF421"/>
</dbReference>
<evidence type="ECO:0000313" key="9">
    <source>
        <dbReference type="EMBL" id="MRH43915.1"/>
    </source>
</evidence>
<keyword evidence="10" id="KW-1185">Reference proteome</keyword>
<feature type="transmembrane region" description="Helical" evidence="7">
    <location>
        <begin position="29"/>
        <end position="48"/>
    </location>
</feature>
<gene>
    <name evidence="9" type="ORF">GH741_14830</name>
</gene>
<dbReference type="Proteomes" id="UP000799092">
    <property type="component" value="Unassembled WGS sequence"/>
</dbReference>
<dbReference type="AlphaFoldDB" id="A0A6A8DDZ4"/>
<organism evidence="9 10">
    <name type="scientific">Aquibacillus halophilus</name>
    <dbReference type="NCBI Taxonomy" id="930132"/>
    <lineage>
        <taxon>Bacteria</taxon>
        <taxon>Bacillati</taxon>
        <taxon>Bacillota</taxon>
        <taxon>Bacilli</taxon>
        <taxon>Bacillales</taxon>
        <taxon>Bacillaceae</taxon>
        <taxon>Aquibacillus</taxon>
    </lineage>
</organism>
<feature type="transmembrane region" description="Helical" evidence="7">
    <location>
        <begin position="54"/>
        <end position="75"/>
    </location>
</feature>
<comment type="subcellular location">
    <subcellularLocation>
        <location evidence="1">Cell membrane</location>
        <topology evidence="1">Multi-pass membrane protein</topology>
    </subcellularLocation>
</comment>
<reference evidence="9" key="1">
    <citation type="submission" date="2019-11" db="EMBL/GenBank/DDBJ databases">
        <authorList>
            <person name="Li J."/>
        </authorList>
    </citation>
    <scope>NUCLEOTIDE SEQUENCE</scope>
    <source>
        <strain evidence="9">B6B</strain>
    </source>
</reference>
<keyword evidence="6 7" id="KW-0472">Membrane</keyword>
<evidence type="ECO:0000256" key="4">
    <source>
        <dbReference type="ARBA" id="ARBA00022692"/>
    </source>
</evidence>
<protein>
    <submittedName>
        <fullName evidence="9">DUF421 domain-containing protein</fullName>
    </submittedName>
</protein>
<dbReference type="Gene3D" id="3.30.240.20">
    <property type="entry name" value="bsu07140 like domains"/>
    <property type="match status" value="1"/>
</dbReference>
<name>A0A6A8DDZ4_9BACI</name>
<dbReference type="PANTHER" id="PTHR34582:SF2">
    <property type="entry name" value="UPF0702 TRANSMEMBRANE PROTEIN YDFR"/>
    <property type="match status" value="1"/>
</dbReference>
<dbReference type="RefSeq" id="WP_153737537.1">
    <property type="nucleotide sequence ID" value="NZ_WJNG01000012.1"/>
</dbReference>
<dbReference type="OrthoDB" id="9793799at2"/>
<evidence type="ECO:0000256" key="6">
    <source>
        <dbReference type="ARBA" id="ARBA00023136"/>
    </source>
</evidence>
<sequence length="200" mass="22717">MPAWIQAILYITAAIVLLRFSGKRTLSQMTPGEVVIMIGIGTVLVHPLKSDNSWITIYHGGLIVLGLIVISLLIINIPALRKWILGEPLLLIKNGEILLPNLKIARMSVDELKMRLRIKKVNEVSKVMKATLEVSGDIGLELFPEHNYVTKKDFENFRQEVLSRLNPNNQDVFKYKPPLNQKQSNLFNQVEKVQDKDPLQ</sequence>
<comment type="caution">
    <text evidence="9">The sequence shown here is derived from an EMBL/GenBank/DDBJ whole genome shotgun (WGS) entry which is preliminary data.</text>
</comment>
<feature type="transmembrane region" description="Helical" evidence="7">
    <location>
        <begin position="6"/>
        <end position="22"/>
    </location>
</feature>